<dbReference type="CDD" id="cd00609">
    <property type="entry name" value="AAT_like"/>
    <property type="match status" value="1"/>
</dbReference>
<organism evidence="7 8">
    <name type="scientific">Microbacterium soli</name>
    <dbReference type="NCBI Taxonomy" id="446075"/>
    <lineage>
        <taxon>Bacteria</taxon>
        <taxon>Bacillati</taxon>
        <taxon>Actinomycetota</taxon>
        <taxon>Actinomycetes</taxon>
        <taxon>Micrococcales</taxon>
        <taxon>Microbacteriaceae</taxon>
        <taxon>Microbacterium</taxon>
    </lineage>
</organism>
<sequence length="391" mass="41938">MATPVRALPLAQLRERSSEKWREYPDDVLPLFVAETDFPLAPAVTTALERAVRIGDTGYVASRTPLAEAYAGFAQRRFGWTVDPKRIRSTADVSMGVVEILRRVIQPGESVIVTTPVYPPFFDLVDEAGGAVERVPLLDAGTGWALDLQRIEQSLAAGARAVLLCNPHNPTGSVHSAASLDALARLAEQYGAAVVSDEIHAPLTQPSASFTPFLASGEAAQRVGYAVTSASKAFNLAGLKCALMITAAEETASVLRRLPIEVEWRTGQFGMLAAVAAFSPESDEWLDGLLAALDDNRRLLARLLAEHLPEARYRMPDAGYLAWVDLTDLGWGPNPAKQILRQARVALHFGPAFGAEGAGHVRVNFGTSPEILTEAIERIGRARAAISAAAV</sequence>
<evidence type="ECO:0000256" key="4">
    <source>
        <dbReference type="ARBA" id="ARBA00023239"/>
    </source>
</evidence>
<comment type="caution">
    <text evidence="7">The sequence shown here is derived from an EMBL/GenBank/DDBJ whole genome shotgun (WGS) entry which is preliminary data.</text>
</comment>
<keyword evidence="7" id="KW-0032">Aminotransferase</keyword>
<dbReference type="Gene3D" id="3.90.1150.10">
    <property type="entry name" value="Aspartate Aminotransferase, domain 1"/>
    <property type="match status" value="1"/>
</dbReference>
<dbReference type="Proteomes" id="UP001501591">
    <property type="component" value="Unassembled WGS sequence"/>
</dbReference>
<reference evidence="8" key="1">
    <citation type="journal article" date="2019" name="Int. J. Syst. Evol. Microbiol.">
        <title>The Global Catalogue of Microorganisms (GCM) 10K type strain sequencing project: providing services to taxonomists for standard genome sequencing and annotation.</title>
        <authorList>
            <consortium name="The Broad Institute Genomics Platform"/>
            <consortium name="The Broad Institute Genome Sequencing Center for Infectious Disease"/>
            <person name="Wu L."/>
            <person name="Ma J."/>
        </authorList>
    </citation>
    <scope>NUCLEOTIDE SEQUENCE [LARGE SCALE GENOMIC DNA]</scope>
    <source>
        <strain evidence="8">JCM 17024</strain>
    </source>
</reference>
<evidence type="ECO:0000256" key="2">
    <source>
        <dbReference type="ARBA" id="ARBA00012224"/>
    </source>
</evidence>
<comment type="cofactor">
    <cofactor evidence="1">
        <name>pyridoxal 5'-phosphate</name>
        <dbReference type="ChEBI" id="CHEBI:597326"/>
    </cofactor>
</comment>
<keyword evidence="4" id="KW-0456">Lyase</keyword>
<feature type="domain" description="Aminotransferase class I/classII large" evidence="6">
    <location>
        <begin position="64"/>
        <end position="379"/>
    </location>
</feature>
<dbReference type="SUPFAM" id="SSF53383">
    <property type="entry name" value="PLP-dependent transferases"/>
    <property type="match status" value="1"/>
</dbReference>
<dbReference type="InterPro" id="IPR015421">
    <property type="entry name" value="PyrdxlP-dep_Trfase_major"/>
</dbReference>
<dbReference type="InterPro" id="IPR051798">
    <property type="entry name" value="Class-II_PLP-Dep_Aminotrans"/>
</dbReference>
<proteinExistence type="inferred from homology"/>
<evidence type="ECO:0000259" key="6">
    <source>
        <dbReference type="Pfam" id="PF00155"/>
    </source>
</evidence>
<dbReference type="EC" id="4.4.1.13" evidence="2"/>
<evidence type="ECO:0000256" key="3">
    <source>
        <dbReference type="ARBA" id="ARBA00022898"/>
    </source>
</evidence>
<dbReference type="PANTHER" id="PTHR43525">
    <property type="entry name" value="PROTEIN MALY"/>
    <property type="match status" value="1"/>
</dbReference>
<dbReference type="PANTHER" id="PTHR43525:SF2">
    <property type="entry name" value="CYSTATHIONINE BETA-LYASE-RELATED"/>
    <property type="match status" value="1"/>
</dbReference>
<dbReference type="GO" id="GO:0008483">
    <property type="term" value="F:transaminase activity"/>
    <property type="evidence" value="ECO:0007669"/>
    <property type="project" value="UniProtKB-KW"/>
</dbReference>
<keyword evidence="7" id="KW-0808">Transferase</keyword>
<gene>
    <name evidence="7" type="ORF">GCM10022383_28060</name>
</gene>
<dbReference type="InterPro" id="IPR004839">
    <property type="entry name" value="Aminotransferase_I/II_large"/>
</dbReference>
<protein>
    <recommendedName>
        <fullName evidence="2">cysteine-S-conjugate beta-lyase</fullName>
        <ecNumber evidence="2">4.4.1.13</ecNumber>
    </recommendedName>
</protein>
<dbReference type="Gene3D" id="3.40.640.10">
    <property type="entry name" value="Type I PLP-dependent aspartate aminotransferase-like (Major domain)"/>
    <property type="match status" value="1"/>
</dbReference>
<keyword evidence="3" id="KW-0663">Pyridoxal phosphate</keyword>
<accession>A0ABP7NJK5</accession>
<name>A0ABP7NJK5_9MICO</name>
<dbReference type="InterPro" id="IPR015424">
    <property type="entry name" value="PyrdxlP-dep_Trfase"/>
</dbReference>
<evidence type="ECO:0000256" key="1">
    <source>
        <dbReference type="ARBA" id="ARBA00001933"/>
    </source>
</evidence>
<dbReference type="EMBL" id="BAABCP010000002">
    <property type="protein sequence ID" value="GAA3948687.1"/>
    <property type="molecule type" value="Genomic_DNA"/>
</dbReference>
<dbReference type="Pfam" id="PF00155">
    <property type="entry name" value="Aminotran_1_2"/>
    <property type="match status" value="1"/>
</dbReference>
<dbReference type="InterPro" id="IPR015422">
    <property type="entry name" value="PyrdxlP-dep_Trfase_small"/>
</dbReference>
<evidence type="ECO:0000256" key="5">
    <source>
        <dbReference type="ARBA" id="ARBA00037974"/>
    </source>
</evidence>
<evidence type="ECO:0000313" key="8">
    <source>
        <dbReference type="Proteomes" id="UP001501591"/>
    </source>
</evidence>
<evidence type="ECO:0000313" key="7">
    <source>
        <dbReference type="EMBL" id="GAA3948687.1"/>
    </source>
</evidence>
<keyword evidence="8" id="KW-1185">Reference proteome</keyword>
<comment type="similarity">
    <text evidence="5">Belongs to the class-II pyridoxal-phosphate-dependent aminotransferase family. MalY/PatB cystathionine beta-lyase subfamily.</text>
</comment>
<dbReference type="RefSeq" id="WP_344820332.1">
    <property type="nucleotide sequence ID" value="NZ_BAABCP010000002.1"/>
</dbReference>